<evidence type="ECO:0000256" key="3">
    <source>
        <dbReference type="ARBA" id="ARBA00022840"/>
    </source>
</evidence>
<sequence>MNFVFISPHFPPNYANFCSQLHKLGVNVLGIGDAPYETLNQSLKKTLTEYYYIPNMENYDEILRACGHFTHRYGKIDRIESNNEHWLETDARLRDDFNVFGVRSHDVQRIKFKSHMKEEFRKAGVNVPRGYVVNNIHEAYHLIKEVKYPVVAKPDKGVGAVGTYKIENEQQLEHFFSIKDEHPYIMEEYIDGKICSFDGLLDRNNRAVFYTVHQNCDNVMDIVHHNLHTAYYSVRNVDEDIYEQGMKILNVLGLPERFFHLEFFRRSTGELVVLEINMRPPGGLTLDMFNYANDIDIYKEWANVVVHNRFESAYSRPYHCAYICRKYDRSYTFTHEQILQNYSPWITHHTSLAPMFWKAMGNYAYLVRDPHLENIFEIKNYIHQQ</sequence>
<gene>
    <name evidence="6" type="ORF">UABAM_00562</name>
</gene>
<dbReference type="InterPro" id="IPR052032">
    <property type="entry name" value="ATP-dep_AA_Ligase"/>
</dbReference>
<dbReference type="KEGG" id="uam:UABAM_00562"/>
<dbReference type="Gene3D" id="3.40.50.20">
    <property type="match status" value="1"/>
</dbReference>
<protein>
    <submittedName>
        <fullName evidence="6">Carboxylate--amine ligase</fullName>
    </submittedName>
</protein>
<dbReference type="Pfam" id="PF13535">
    <property type="entry name" value="ATP-grasp_4"/>
    <property type="match status" value="1"/>
</dbReference>
<evidence type="ECO:0000313" key="6">
    <source>
        <dbReference type="EMBL" id="BBM82219.1"/>
    </source>
</evidence>
<dbReference type="Proteomes" id="UP000326354">
    <property type="component" value="Chromosome"/>
</dbReference>
<evidence type="ECO:0000313" key="7">
    <source>
        <dbReference type="Proteomes" id="UP000326354"/>
    </source>
</evidence>
<dbReference type="PANTHER" id="PTHR43585:SF2">
    <property type="entry name" value="ATP-GRASP ENZYME FSQD"/>
    <property type="match status" value="1"/>
</dbReference>
<evidence type="ECO:0000256" key="1">
    <source>
        <dbReference type="ARBA" id="ARBA00022598"/>
    </source>
</evidence>
<dbReference type="InterPro" id="IPR013815">
    <property type="entry name" value="ATP_grasp_subdomain_1"/>
</dbReference>
<dbReference type="InterPro" id="IPR011761">
    <property type="entry name" value="ATP-grasp"/>
</dbReference>
<dbReference type="AlphaFoldDB" id="A0A5S9II25"/>
<keyword evidence="1 6" id="KW-0436">Ligase</keyword>
<evidence type="ECO:0000259" key="5">
    <source>
        <dbReference type="PROSITE" id="PS50975"/>
    </source>
</evidence>
<dbReference type="OrthoDB" id="271331at2"/>
<dbReference type="PROSITE" id="PS50975">
    <property type="entry name" value="ATP_GRASP"/>
    <property type="match status" value="1"/>
</dbReference>
<feature type="domain" description="ATP-grasp" evidence="5">
    <location>
        <begin position="117"/>
        <end position="306"/>
    </location>
</feature>
<keyword evidence="2 4" id="KW-0547">Nucleotide-binding</keyword>
<dbReference type="GO" id="GO:0016874">
    <property type="term" value="F:ligase activity"/>
    <property type="evidence" value="ECO:0007669"/>
    <property type="project" value="UniProtKB-KW"/>
</dbReference>
<dbReference type="SUPFAM" id="SSF56059">
    <property type="entry name" value="Glutathione synthetase ATP-binding domain-like"/>
    <property type="match status" value="1"/>
</dbReference>
<dbReference type="EMBL" id="AP019860">
    <property type="protein sequence ID" value="BBM82219.1"/>
    <property type="molecule type" value="Genomic_DNA"/>
</dbReference>
<proteinExistence type="predicted"/>
<dbReference type="Gene3D" id="3.30.1490.20">
    <property type="entry name" value="ATP-grasp fold, A domain"/>
    <property type="match status" value="1"/>
</dbReference>
<evidence type="ECO:0000256" key="2">
    <source>
        <dbReference type="ARBA" id="ARBA00022741"/>
    </source>
</evidence>
<keyword evidence="3 4" id="KW-0067">ATP-binding</keyword>
<accession>A0A5S9II25</accession>
<name>A0A5S9II25_UABAM</name>
<dbReference type="GO" id="GO:0046872">
    <property type="term" value="F:metal ion binding"/>
    <property type="evidence" value="ECO:0007669"/>
    <property type="project" value="InterPro"/>
</dbReference>
<evidence type="ECO:0000256" key="4">
    <source>
        <dbReference type="PROSITE-ProRule" id="PRU00409"/>
    </source>
</evidence>
<dbReference type="RefSeq" id="WP_151966470.1">
    <property type="nucleotide sequence ID" value="NZ_AP019860.1"/>
</dbReference>
<dbReference type="PANTHER" id="PTHR43585">
    <property type="entry name" value="FUMIPYRROLE BIOSYNTHESIS PROTEIN C"/>
    <property type="match status" value="1"/>
</dbReference>
<dbReference type="GO" id="GO:0005524">
    <property type="term" value="F:ATP binding"/>
    <property type="evidence" value="ECO:0007669"/>
    <property type="project" value="UniProtKB-UniRule"/>
</dbReference>
<dbReference type="Gene3D" id="3.30.470.20">
    <property type="entry name" value="ATP-grasp fold, B domain"/>
    <property type="match status" value="1"/>
</dbReference>
<organism evidence="6 7">
    <name type="scientific">Uabimicrobium amorphum</name>
    <dbReference type="NCBI Taxonomy" id="2596890"/>
    <lineage>
        <taxon>Bacteria</taxon>
        <taxon>Pseudomonadati</taxon>
        <taxon>Planctomycetota</taxon>
        <taxon>Candidatus Uabimicrobiia</taxon>
        <taxon>Candidatus Uabimicrobiales</taxon>
        <taxon>Candidatus Uabimicrobiaceae</taxon>
        <taxon>Candidatus Uabimicrobium</taxon>
    </lineage>
</organism>
<reference evidence="6 7" key="1">
    <citation type="submission" date="2019-08" db="EMBL/GenBank/DDBJ databases">
        <title>Complete genome sequence of Candidatus Uab amorphum.</title>
        <authorList>
            <person name="Shiratori T."/>
            <person name="Suzuki S."/>
            <person name="Kakizawa Y."/>
            <person name="Ishida K."/>
        </authorList>
    </citation>
    <scope>NUCLEOTIDE SEQUENCE [LARGE SCALE GENOMIC DNA]</scope>
    <source>
        <strain evidence="6 7">SRT547</strain>
    </source>
</reference>
<keyword evidence="7" id="KW-1185">Reference proteome</keyword>